<sequence>MKKLLATLVAVSAVVMAGSAFAASIVGTKHDLSFGNGVAGGYSAGNSGATQVCVYCHTPHNSAKTKALWNRKGATADTAFATYTSGIMMEGSVADGWFQGSVKGQFSTKSTSLLCMTCHDGATTMGGATLNNQPYGLSAAQSNVQSAGVGVVITGAANLGTDLTNDHPVNIDYAKAVVTVNNARPGSLADTTAATGLPFQNGIMECSSCHNVHDNAIAPFLRGSLAGSGLCLKCHIK</sequence>
<name>A5G869_GEOUR</name>
<protein>
    <recommendedName>
        <fullName evidence="2">Doubled CXXCH motif domain-containing protein</fullName>
    </recommendedName>
</protein>
<dbReference type="Pfam" id="PF09699">
    <property type="entry name" value="Paired_CXXCH_1"/>
    <property type="match status" value="1"/>
</dbReference>
<dbReference type="STRING" id="351605.Gura_3837"/>
<keyword evidence="4" id="KW-1185">Reference proteome</keyword>
<feature type="domain" description="Doubled CXXCH motif" evidence="2">
    <location>
        <begin position="198"/>
        <end position="235"/>
    </location>
</feature>
<proteinExistence type="predicted"/>
<dbReference type="InterPro" id="IPR010177">
    <property type="entry name" value="Paired_CXXCH_1"/>
</dbReference>
<dbReference type="OrthoDB" id="12425at2"/>
<feature type="signal peptide" evidence="1">
    <location>
        <begin position="1"/>
        <end position="22"/>
    </location>
</feature>
<dbReference type="RefSeq" id="WP_011940633.1">
    <property type="nucleotide sequence ID" value="NC_009483.1"/>
</dbReference>
<dbReference type="AlphaFoldDB" id="A5G869"/>
<accession>A5G869</accession>
<evidence type="ECO:0000259" key="2">
    <source>
        <dbReference type="Pfam" id="PF09699"/>
    </source>
</evidence>
<gene>
    <name evidence="3" type="ordered locus">Gura_3837</name>
</gene>
<evidence type="ECO:0000256" key="1">
    <source>
        <dbReference type="SAM" id="SignalP"/>
    </source>
</evidence>
<keyword evidence="1" id="KW-0732">Signal</keyword>
<organism evidence="3 4">
    <name type="scientific">Geotalea uraniireducens (strain Rf4)</name>
    <name type="common">Geobacter uraniireducens</name>
    <dbReference type="NCBI Taxonomy" id="351605"/>
    <lineage>
        <taxon>Bacteria</taxon>
        <taxon>Pseudomonadati</taxon>
        <taxon>Thermodesulfobacteriota</taxon>
        <taxon>Desulfuromonadia</taxon>
        <taxon>Geobacterales</taxon>
        <taxon>Geobacteraceae</taxon>
        <taxon>Geotalea</taxon>
    </lineage>
</organism>
<feature type="chain" id="PRO_5002682081" description="Doubled CXXCH motif domain-containing protein" evidence="1">
    <location>
        <begin position="23"/>
        <end position="237"/>
    </location>
</feature>
<dbReference type="SUPFAM" id="SSF48695">
    <property type="entry name" value="Multiheme cytochromes"/>
    <property type="match status" value="1"/>
</dbReference>
<dbReference type="KEGG" id="gur:Gura_3837"/>
<dbReference type="Proteomes" id="UP000006695">
    <property type="component" value="Chromosome"/>
</dbReference>
<dbReference type="EMBL" id="CP000698">
    <property type="protein sequence ID" value="ABQ27987.1"/>
    <property type="molecule type" value="Genomic_DNA"/>
</dbReference>
<dbReference type="HOGENOM" id="CLU_076833_0_0_7"/>
<evidence type="ECO:0000313" key="4">
    <source>
        <dbReference type="Proteomes" id="UP000006695"/>
    </source>
</evidence>
<dbReference type="InterPro" id="IPR036280">
    <property type="entry name" value="Multihaem_cyt_sf"/>
</dbReference>
<reference evidence="3 4" key="1">
    <citation type="submission" date="2007-05" db="EMBL/GenBank/DDBJ databases">
        <title>Complete sequence of Geobacter uraniireducens Rf4.</title>
        <authorList>
            <consortium name="US DOE Joint Genome Institute"/>
            <person name="Copeland A."/>
            <person name="Lucas S."/>
            <person name="Lapidus A."/>
            <person name="Barry K."/>
            <person name="Detter J.C."/>
            <person name="Glavina del Rio T."/>
            <person name="Hammon N."/>
            <person name="Israni S."/>
            <person name="Dalin E."/>
            <person name="Tice H."/>
            <person name="Pitluck S."/>
            <person name="Chertkov O."/>
            <person name="Brettin T."/>
            <person name="Bruce D."/>
            <person name="Han C."/>
            <person name="Schmutz J."/>
            <person name="Larimer F."/>
            <person name="Land M."/>
            <person name="Hauser L."/>
            <person name="Kyrpides N."/>
            <person name="Mikhailova N."/>
            <person name="Shelobolina E."/>
            <person name="Aklujkar M."/>
            <person name="Lovley D."/>
            <person name="Richardson P."/>
        </authorList>
    </citation>
    <scope>NUCLEOTIDE SEQUENCE [LARGE SCALE GENOMIC DNA]</scope>
    <source>
        <strain evidence="3 4">Rf4</strain>
    </source>
</reference>
<evidence type="ECO:0000313" key="3">
    <source>
        <dbReference type="EMBL" id="ABQ27987.1"/>
    </source>
</evidence>